<dbReference type="EMBL" id="CM001887">
    <property type="protein sequence ID" value="EOY34516.1"/>
    <property type="molecule type" value="Genomic_DNA"/>
</dbReference>
<evidence type="ECO:0000313" key="2">
    <source>
        <dbReference type="EMBL" id="EOY34516.1"/>
    </source>
</evidence>
<protein>
    <submittedName>
        <fullName evidence="2">Uncharacterized protein</fullName>
    </submittedName>
</protein>
<dbReference type="SUPFAM" id="SSF101447">
    <property type="entry name" value="Formin homology 2 domain (FH2 domain)"/>
    <property type="match status" value="1"/>
</dbReference>
<feature type="region of interest" description="Disordered" evidence="1">
    <location>
        <begin position="1"/>
        <end position="20"/>
    </location>
</feature>
<keyword evidence="3" id="KW-1185">Reference proteome</keyword>
<name>A0A061GYD0_THECC</name>
<organism evidence="2 3">
    <name type="scientific">Theobroma cacao</name>
    <name type="common">Cacao</name>
    <name type="synonym">Cocoa</name>
    <dbReference type="NCBI Taxonomy" id="3641"/>
    <lineage>
        <taxon>Eukaryota</taxon>
        <taxon>Viridiplantae</taxon>
        <taxon>Streptophyta</taxon>
        <taxon>Embryophyta</taxon>
        <taxon>Tracheophyta</taxon>
        <taxon>Spermatophyta</taxon>
        <taxon>Magnoliopsida</taxon>
        <taxon>eudicotyledons</taxon>
        <taxon>Gunneridae</taxon>
        <taxon>Pentapetalae</taxon>
        <taxon>rosids</taxon>
        <taxon>malvids</taxon>
        <taxon>Malvales</taxon>
        <taxon>Malvaceae</taxon>
        <taxon>Byttnerioideae</taxon>
        <taxon>Theobroma</taxon>
    </lineage>
</organism>
<sequence>MNPRSKPTNTPLPPPPPPPPPKLLFRRKTAVFLGTCVWGWYNKNKSSLAERFGLSSCATLCGSSCYRKGVLIRQLITTTEDLILSPMPTELSGAILSGIRDFFFFFLLKIWSMRTGFFMIAVLKHVPTASKTLLEGEEGDG</sequence>
<dbReference type="HOGENOM" id="CLU_1828837_0_0_1"/>
<dbReference type="InParanoid" id="A0A061GYD0"/>
<feature type="compositionally biased region" description="Pro residues" evidence="1">
    <location>
        <begin position="10"/>
        <end position="20"/>
    </location>
</feature>
<evidence type="ECO:0000256" key="1">
    <source>
        <dbReference type="SAM" id="MobiDB-lite"/>
    </source>
</evidence>
<reference evidence="2 3" key="1">
    <citation type="journal article" date="2013" name="Genome Biol.">
        <title>The genome sequence of the most widely cultivated cacao type and its use to identify candidate genes regulating pod color.</title>
        <authorList>
            <person name="Motamayor J.C."/>
            <person name="Mockaitis K."/>
            <person name="Schmutz J."/>
            <person name="Haiminen N."/>
            <person name="Iii D.L."/>
            <person name="Cornejo O."/>
            <person name="Findley S.D."/>
            <person name="Zheng P."/>
            <person name="Utro F."/>
            <person name="Royaert S."/>
            <person name="Saski C."/>
            <person name="Jenkins J."/>
            <person name="Podicheti R."/>
            <person name="Zhao M."/>
            <person name="Scheffler B.E."/>
            <person name="Stack J.C."/>
            <person name="Feltus F.A."/>
            <person name="Mustiga G.M."/>
            <person name="Amores F."/>
            <person name="Phillips W."/>
            <person name="Marelli J.P."/>
            <person name="May G.D."/>
            <person name="Shapiro H."/>
            <person name="Ma J."/>
            <person name="Bustamante C.D."/>
            <person name="Schnell R.J."/>
            <person name="Main D."/>
            <person name="Gilbert D."/>
            <person name="Parida L."/>
            <person name="Kuhn D.N."/>
        </authorList>
    </citation>
    <scope>NUCLEOTIDE SEQUENCE [LARGE SCALE GENOMIC DNA]</scope>
    <source>
        <strain evidence="3">cv. Matina 1-6</strain>
    </source>
</reference>
<evidence type="ECO:0000313" key="3">
    <source>
        <dbReference type="Proteomes" id="UP000026915"/>
    </source>
</evidence>
<gene>
    <name evidence="2" type="ORF">TCM_042166</name>
</gene>
<dbReference type="Gramene" id="EOY34516">
    <property type="protein sequence ID" value="EOY34516"/>
    <property type="gene ID" value="TCM_042166"/>
</dbReference>
<proteinExistence type="predicted"/>
<accession>A0A061GYD0</accession>
<dbReference type="AlphaFoldDB" id="A0A061GYD0"/>
<dbReference type="Proteomes" id="UP000026915">
    <property type="component" value="Chromosome 9"/>
</dbReference>